<gene>
    <name evidence="1" type="ORF">M9H77_24331</name>
</gene>
<keyword evidence="2" id="KW-1185">Reference proteome</keyword>
<dbReference type="Proteomes" id="UP001060085">
    <property type="component" value="Linkage Group LG05"/>
</dbReference>
<proteinExistence type="predicted"/>
<name>A0ACC0AVI8_CATRO</name>
<dbReference type="EMBL" id="CM044705">
    <property type="protein sequence ID" value="KAI5665008.1"/>
    <property type="molecule type" value="Genomic_DNA"/>
</dbReference>
<organism evidence="1 2">
    <name type="scientific">Catharanthus roseus</name>
    <name type="common">Madagascar periwinkle</name>
    <name type="synonym">Vinca rosea</name>
    <dbReference type="NCBI Taxonomy" id="4058"/>
    <lineage>
        <taxon>Eukaryota</taxon>
        <taxon>Viridiplantae</taxon>
        <taxon>Streptophyta</taxon>
        <taxon>Embryophyta</taxon>
        <taxon>Tracheophyta</taxon>
        <taxon>Spermatophyta</taxon>
        <taxon>Magnoliopsida</taxon>
        <taxon>eudicotyledons</taxon>
        <taxon>Gunneridae</taxon>
        <taxon>Pentapetalae</taxon>
        <taxon>asterids</taxon>
        <taxon>lamiids</taxon>
        <taxon>Gentianales</taxon>
        <taxon>Apocynaceae</taxon>
        <taxon>Rauvolfioideae</taxon>
        <taxon>Vinceae</taxon>
        <taxon>Catharanthinae</taxon>
        <taxon>Catharanthus</taxon>
    </lineage>
</organism>
<protein>
    <submittedName>
        <fullName evidence="1">Uncharacterized protein</fullName>
    </submittedName>
</protein>
<comment type="caution">
    <text evidence="1">The sequence shown here is derived from an EMBL/GenBank/DDBJ whole genome shotgun (WGS) entry which is preliminary data.</text>
</comment>
<evidence type="ECO:0000313" key="2">
    <source>
        <dbReference type="Proteomes" id="UP001060085"/>
    </source>
</evidence>
<sequence>MFRSNDAFQEKVDIGEGSTIDAMIEDVGMLVHDSHLSKELHIDVETYFEELQNDETKAHLVPQSCLPHSRQLHGSEDGSSSSRYGSFGSGYGSSDLEASTQRFSGTIAPFQEPPLTSHLFFGAVNGSSHTWFEIPQAVRDIWWGEFQVLPEQLLGGALQTSEGGVRKFLLRRILGEMSFGPEDAEVSGTTMPNDLQLMAIIAGGTSCDHHEQRLMRRVEDDISRVSAAFDEHMRQLFEHNHLAYIPFPSMMPFVRVVMSVDPSTSSSTVAAVVGPPRCRPEILVLPLPSSLLLFMLPDPPLLYPTSRMVLSHPLDMLYRPPDYMYTLMDVYVF</sequence>
<reference evidence="2" key="1">
    <citation type="journal article" date="2023" name="Nat. Plants">
        <title>Single-cell RNA sequencing provides a high-resolution roadmap for understanding the multicellular compartmentation of specialized metabolism.</title>
        <authorList>
            <person name="Sun S."/>
            <person name="Shen X."/>
            <person name="Li Y."/>
            <person name="Li Y."/>
            <person name="Wang S."/>
            <person name="Li R."/>
            <person name="Zhang H."/>
            <person name="Shen G."/>
            <person name="Guo B."/>
            <person name="Wei J."/>
            <person name="Xu J."/>
            <person name="St-Pierre B."/>
            <person name="Chen S."/>
            <person name="Sun C."/>
        </authorList>
    </citation>
    <scope>NUCLEOTIDE SEQUENCE [LARGE SCALE GENOMIC DNA]</scope>
</reference>
<accession>A0ACC0AVI8</accession>
<evidence type="ECO:0000313" key="1">
    <source>
        <dbReference type="EMBL" id="KAI5665008.1"/>
    </source>
</evidence>